<proteinExistence type="predicted"/>
<evidence type="ECO:0000256" key="1">
    <source>
        <dbReference type="ARBA" id="ARBA00004123"/>
    </source>
</evidence>
<reference evidence="9 10" key="1">
    <citation type="journal article" date="2022" name="Nat. Genet.">
        <title>Improved pea reference genome and pan-genome highlight genomic features and evolutionary characteristics.</title>
        <authorList>
            <person name="Yang T."/>
            <person name="Liu R."/>
            <person name="Luo Y."/>
            <person name="Hu S."/>
            <person name="Wang D."/>
            <person name="Wang C."/>
            <person name="Pandey M.K."/>
            <person name="Ge S."/>
            <person name="Xu Q."/>
            <person name="Li N."/>
            <person name="Li G."/>
            <person name="Huang Y."/>
            <person name="Saxena R.K."/>
            <person name="Ji Y."/>
            <person name="Li M."/>
            <person name="Yan X."/>
            <person name="He Y."/>
            <person name="Liu Y."/>
            <person name="Wang X."/>
            <person name="Xiang C."/>
            <person name="Varshney R.K."/>
            <person name="Ding H."/>
            <person name="Gao S."/>
            <person name="Zong X."/>
        </authorList>
    </citation>
    <scope>NUCLEOTIDE SEQUENCE [LARGE SCALE GENOMIC DNA]</scope>
    <source>
        <strain evidence="9 10">cv. Zhongwan 6</strain>
    </source>
</reference>
<keyword evidence="7" id="KW-1133">Transmembrane helix</keyword>
<dbReference type="GO" id="GO:0043565">
    <property type="term" value="F:sequence-specific DNA binding"/>
    <property type="evidence" value="ECO:0007669"/>
    <property type="project" value="InterPro"/>
</dbReference>
<feature type="coiled-coil region" evidence="6">
    <location>
        <begin position="39"/>
        <end position="87"/>
    </location>
</feature>
<keyword evidence="10" id="KW-1185">Reference proteome</keyword>
<feature type="non-terminal residue" evidence="9">
    <location>
        <position position="1"/>
    </location>
</feature>
<comment type="caution">
    <text evidence="9">The sequence shown here is derived from an EMBL/GenBank/DDBJ whole genome shotgun (WGS) entry which is preliminary data.</text>
</comment>
<evidence type="ECO:0000256" key="7">
    <source>
        <dbReference type="SAM" id="Phobius"/>
    </source>
</evidence>
<accession>A0A9D5A483</accession>
<evidence type="ECO:0000259" key="8">
    <source>
        <dbReference type="PROSITE" id="PS50811"/>
    </source>
</evidence>
<dbReference type="SUPFAM" id="SSF118290">
    <property type="entry name" value="WRKY DNA-binding domain"/>
    <property type="match status" value="1"/>
</dbReference>
<keyword evidence="7" id="KW-0812">Transmembrane</keyword>
<keyword evidence="5" id="KW-0539">Nucleus</keyword>
<keyword evidence="6" id="KW-0175">Coiled coil</keyword>
<dbReference type="PROSITE" id="PS50811">
    <property type="entry name" value="WRKY"/>
    <property type="match status" value="1"/>
</dbReference>
<evidence type="ECO:0000256" key="2">
    <source>
        <dbReference type="ARBA" id="ARBA00023015"/>
    </source>
</evidence>
<keyword evidence="3" id="KW-0238">DNA-binding</keyword>
<feature type="domain" description="WRKY" evidence="8">
    <location>
        <begin position="132"/>
        <end position="186"/>
    </location>
</feature>
<feature type="transmembrane region" description="Helical" evidence="7">
    <location>
        <begin position="6"/>
        <end position="22"/>
    </location>
</feature>
<dbReference type="Pfam" id="PF03106">
    <property type="entry name" value="WRKY"/>
    <property type="match status" value="1"/>
</dbReference>
<dbReference type="PANTHER" id="PTHR31429">
    <property type="entry name" value="WRKY TRANSCRIPTION FACTOR 36-RELATED"/>
    <property type="match status" value="1"/>
</dbReference>
<dbReference type="InterPro" id="IPR003657">
    <property type="entry name" value="WRKY_dom"/>
</dbReference>
<dbReference type="Proteomes" id="UP001058974">
    <property type="component" value="Chromosome 6"/>
</dbReference>
<comment type="subcellular location">
    <subcellularLocation>
        <location evidence="1">Nucleus</location>
    </subcellularLocation>
</comment>
<dbReference type="AlphaFoldDB" id="A0A9D5A483"/>
<evidence type="ECO:0000256" key="3">
    <source>
        <dbReference type="ARBA" id="ARBA00023125"/>
    </source>
</evidence>
<keyword evidence="2" id="KW-0805">Transcription regulation</keyword>
<protein>
    <recommendedName>
        <fullName evidence="8">WRKY domain-containing protein</fullName>
    </recommendedName>
</protein>
<dbReference type="GO" id="GO:0003700">
    <property type="term" value="F:DNA-binding transcription factor activity"/>
    <property type="evidence" value="ECO:0007669"/>
    <property type="project" value="InterPro"/>
</dbReference>
<evidence type="ECO:0000313" key="10">
    <source>
        <dbReference type="Proteomes" id="UP001058974"/>
    </source>
</evidence>
<dbReference type="SMART" id="SM00774">
    <property type="entry name" value="WRKY"/>
    <property type="match status" value="1"/>
</dbReference>
<dbReference type="GO" id="GO:0005634">
    <property type="term" value="C:nucleus"/>
    <property type="evidence" value="ECO:0007669"/>
    <property type="project" value="UniProtKB-SubCell"/>
</dbReference>
<dbReference type="Gramene" id="Psat06G0070400-T3">
    <property type="protein sequence ID" value="KAI5393683.1"/>
    <property type="gene ID" value="KIW84_060704"/>
</dbReference>
<gene>
    <name evidence="9" type="ORF">KIW84_060704</name>
</gene>
<dbReference type="InterPro" id="IPR036576">
    <property type="entry name" value="WRKY_dom_sf"/>
</dbReference>
<dbReference type="EMBL" id="JAMSHJ010000006">
    <property type="protein sequence ID" value="KAI5393683.1"/>
    <property type="molecule type" value="Genomic_DNA"/>
</dbReference>
<sequence length="186" mass="21859">VLHYLLYILLAYITLIYVTNIIRENIFITIEGCSTIQIAIIMDEKVKTLELELQHVREENNTLRFMLEVMKIKCTNLESHLQEINKEEHKEIINSNQFGLLSNFDTRKRARLEHFPTAKKPLQVFVKTHPNDESLMVKDGYQWRKYGQKVTKDNASPRAYFRCSMAPSCPAKKKVFIHTIDENFVV</sequence>
<evidence type="ECO:0000256" key="4">
    <source>
        <dbReference type="ARBA" id="ARBA00023163"/>
    </source>
</evidence>
<dbReference type="InterPro" id="IPR044810">
    <property type="entry name" value="WRKY_plant"/>
</dbReference>
<name>A0A9D5A483_PEA</name>
<evidence type="ECO:0000256" key="5">
    <source>
        <dbReference type="ARBA" id="ARBA00023242"/>
    </source>
</evidence>
<keyword evidence="4" id="KW-0804">Transcription</keyword>
<dbReference type="PANTHER" id="PTHR31429:SF38">
    <property type="entry name" value="WRKY TRANSCRIPTION FACTOR 40-RELATED"/>
    <property type="match status" value="1"/>
</dbReference>
<dbReference type="Gene3D" id="2.20.25.80">
    <property type="entry name" value="WRKY domain"/>
    <property type="match status" value="1"/>
</dbReference>
<organism evidence="9 10">
    <name type="scientific">Pisum sativum</name>
    <name type="common">Garden pea</name>
    <name type="synonym">Lathyrus oleraceus</name>
    <dbReference type="NCBI Taxonomy" id="3888"/>
    <lineage>
        <taxon>Eukaryota</taxon>
        <taxon>Viridiplantae</taxon>
        <taxon>Streptophyta</taxon>
        <taxon>Embryophyta</taxon>
        <taxon>Tracheophyta</taxon>
        <taxon>Spermatophyta</taxon>
        <taxon>Magnoliopsida</taxon>
        <taxon>eudicotyledons</taxon>
        <taxon>Gunneridae</taxon>
        <taxon>Pentapetalae</taxon>
        <taxon>rosids</taxon>
        <taxon>fabids</taxon>
        <taxon>Fabales</taxon>
        <taxon>Fabaceae</taxon>
        <taxon>Papilionoideae</taxon>
        <taxon>50 kb inversion clade</taxon>
        <taxon>NPAAA clade</taxon>
        <taxon>Hologalegina</taxon>
        <taxon>IRL clade</taxon>
        <taxon>Fabeae</taxon>
        <taxon>Lathyrus</taxon>
    </lineage>
</organism>
<evidence type="ECO:0000256" key="6">
    <source>
        <dbReference type="SAM" id="Coils"/>
    </source>
</evidence>
<evidence type="ECO:0000313" key="9">
    <source>
        <dbReference type="EMBL" id="KAI5393683.1"/>
    </source>
</evidence>
<keyword evidence="7" id="KW-0472">Membrane</keyword>